<dbReference type="Proteomes" id="UP000634229">
    <property type="component" value="Unassembled WGS sequence"/>
</dbReference>
<keyword evidence="1" id="KW-0472">Membrane</keyword>
<name>A0ABS1N9A7_9ACTN</name>
<proteinExistence type="predicted"/>
<keyword evidence="3" id="KW-1185">Reference proteome</keyword>
<comment type="caution">
    <text evidence="2">The sequence shown here is derived from an EMBL/GenBank/DDBJ whole genome shotgun (WGS) entry which is preliminary data.</text>
</comment>
<evidence type="ECO:0000313" key="2">
    <source>
        <dbReference type="EMBL" id="MBL1096672.1"/>
    </source>
</evidence>
<sequence length="58" mass="5759">MRLARRLTWHPATAAAVIVIAAVAGVAMSLPLPTGGSDAVWPWALIGAAAGFATSGST</sequence>
<evidence type="ECO:0000313" key="3">
    <source>
        <dbReference type="Proteomes" id="UP000634229"/>
    </source>
</evidence>
<gene>
    <name evidence="2" type="ORF">JK363_08345</name>
</gene>
<reference evidence="2 3" key="1">
    <citation type="submission" date="2021-01" db="EMBL/GenBank/DDBJ databases">
        <title>WGS of actinomycetes isolated from Thailand.</title>
        <authorList>
            <person name="Thawai C."/>
        </authorList>
    </citation>
    <scope>NUCLEOTIDE SEQUENCE [LARGE SCALE GENOMIC DNA]</scope>
    <source>
        <strain evidence="2 3">CA1R205</strain>
    </source>
</reference>
<dbReference type="EMBL" id="JAERRF010000004">
    <property type="protein sequence ID" value="MBL1096672.1"/>
    <property type="molecule type" value="Genomic_DNA"/>
</dbReference>
<accession>A0ABS1N9A7</accession>
<keyword evidence="1" id="KW-0812">Transmembrane</keyword>
<protein>
    <submittedName>
        <fullName evidence="2">Uncharacterized protein</fullName>
    </submittedName>
</protein>
<keyword evidence="1" id="KW-1133">Transmembrane helix</keyword>
<feature type="transmembrane region" description="Helical" evidence="1">
    <location>
        <begin position="39"/>
        <end position="56"/>
    </location>
</feature>
<evidence type="ECO:0000256" key="1">
    <source>
        <dbReference type="SAM" id="Phobius"/>
    </source>
</evidence>
<dbReference type="RefSeq" id="WP_201873331.1">
    <property type="nucleotide sequence ID" value="NZ_JAERRF010000004.1"/>
</dbReference>
<organism evidence="2 3">
    <name type="scientific">Streptomyces coffeae</name>
    <dbReference type="NCBI Taxonomy" id="621382"/>
    <lineage>
        <taxon>Bacteria</taxon>
        <taxon>Bacillati</taxon>
        <taxon>Actinomycetota</taxon>
        <taxon>Actinomycetes</taxon>
        <taxon>Kitasatosporales</taxon>
        <taxon>Streptomycetaceae</taxon>
        <taxon>Streptomyces</taxon>
    </lineage>
</organism>